<dbReference type="OrthoDB" id="5489421at2"/>
<keyword evidence="2" id="KW-1185">Reference proteome</keyword>
<keyword evidence="1" id="KW-0808">Transferase</keyword>
<evidence type="ECO:0000313" key="1">
    <source>
        <dbReference type="EMBL" id="PXZ01919.1"/>
    </source>
</evidence>
<dbReference type="AlphaFoldDB" id="A0A318N0L4"/>
<proteinExistence type="predicted"/>
<evidence type="ECO:0000313" key="2">
    <source>
        <dbReference type="Proteomes" id="UP000247565"/>
    </source>
</evidence>
<dbReference type="InterPro" id="IPR050210">
    <property type="entry name" value="tRNA_Adenine-N(6)_MTase"/>
</dbReference>
<reference evidence="1 2" key="1">
    <citation type="submission" date="2018-05" db="EMBL/GenBank/DDBJ databases">
        <title>Reference genomes for bee gut microbiota database.</title>
        <authorList>
            <person name="Ellegaard K.M."/>
        </authorList>
    </citation>
    <scope>NUCLEOTIDE SEQUENCE [LARGE SCALE GENOMIC DNA]</scope>
    <source>
        <strain evidence="1 2">ESL0284</strain>
    </source>
</reference>
<protein>
    <submittedName>
        <fullName evidence="1">Methyltransferase</fullName>
    </submittedName>
</protein>
<dbReference type="PANTHER" id="PTHR47739">
    <property type="entry name" value="TRNA1(VAL) (ADENINE(37)-N6)-METHYLTRANSFERASE"/>
    <property type="match status" value="1"/>
</dbReference>
<name>A0A318N0L4_9PROT</name>
<dbReference type="PANTHER" id="PTHR47739:SF1">
    <property type="entry name" value="TRNA1(VAL) (ADENINE(37)-N6)-METHYLTRANSFERASE"/>
    <property type="match status" value="1"/>
</dbReference>
<dbReference type="Proteomes" id="UP000247565">
    <property type="component" value="Unassembled WGS sequence"/>
</dbReference>
<gene>
    <name evidence="1" type="ORF">DK869_02680</name>
</gene>
<dbReference type="GO" id="GO:0032259">
    <property type="term" value="P:methylation"/>
    <property type="evidence" value="ECO:0007669"/>
    <property type="project" value="UniProtKB-KW"/>
</dbReference>
<organism evidence="1 2">
    <name type="scientific">Commensalibacter melissae</name>
    <dbReference type="NCBI Taxonomy" id="2070537"/>
    <lineage>
        <taxon>Bacteria</taxon>
        <taxon>Pseudomonadati</taxon>
        <taxon>Pseudomonadota</taxon>
        <taxon>Alphaproteobacteria</taxon>
        <taxon>Acetobacterales</taxon>
        <taxon>Acetobacteraceae</taxon>
    </lineage>
</organism>
<dbReference type="EMBL" id="QGLT01000001">
    <property type="protein sequence ID" value="PXZ01919.1"/>
    <property type="molecule type" value="Genomic_DNA"/>
</dbReference>
<dbReference type="InterPro" id="IPR029063">
    <property type="entry name" value="SAM-dependent_MTases_sf"/>
</dbReference>
<dbReference type="SUPFAM" id="SSF53335">
    <property type="entry name" value="S-adenosyl-L-methionine-dependent methyltransferases"/>
    <property type="match status" value="1"/>
</dbReference>
<dbReference type="Gene3D" id="3.40.50.150">
    <property type="entry name" value="Vaccinia Virus protein VP39"/>
    <property type="match status" value="1"/>
</dbReference>
<dbReference type="RefSeq" id="WP_110438437.1">
    <property type="nucleotide sequence ID" value="NZ_CP046393.1"/>
</dbReference>
<keyword evidence="1" id="KW-0489">Methyltransferase</keyword>
<comment type="caution">
    <text evidence="1">The sequence shown here is derived from an EMBL/GenBank/DDBJ whole genome shotgun (WGS) entry which is preliminary data.</text>
</comment>
<sequence length="266" mass="29487">MQSLSFTSPYIHHKSKNTSNGTLLEGKIFYKQFQKGYRTALEPILMAASIPAKKKQIIIEGGCGAGAGLMCLAYRIPLITGIGFEQHPEMVELANENFQLNAMSNLKAMQVTLPKLPKRPFTFLPNGQELVDHVFANPPWHQHNSCPSPDPEKNLAKKLPRGLLAEWIYALSRPLRQGGTLTLALSASLYSEASALMYQYKLGSIILFPLWPKLNRPPRIILLQGRMGSTGGSQIAPGLILHNDNGEFTNETNRILRQGKKLTLLS</sequence>
<dbReference type="GO" id="GO:0008168">
    <property type="term" value="F:methyltransferase activity"/>
    <property type="evidence" value="ECO:0007669"/>
    <property type="project" value="UniProtKB-KW"/>
</dbReference>
<accession>A0A318N0L4</accession>